<dbReference type="Proteomes" id="UP000483820">
    <property type="component" value="Chromosome III"/>
</dbReference>
<evidence type="ECO:0000313" key="4">
    <source>
        <dbReference type="Proteomes" id="UP000483820"/>
    </source>
</evidence>
<dbReference type="CTD" id="9803633"/>
<dbReference type="KEGG" id="crq:GCK72_009243"/>
<dbReference type="AlphaFoldDB" id="A0A6A5GZP5"/>
<dbReference type="SMART" id="SM00583">
    <property type="entry name" value="SPK"/>
    <property type="match status" value="2"/>
</dbReference>
<gene>
    <name evidence="3" type="ORF">GCK72_009243</name>
</gene>
<organism evidence="3 4">
    <name type="scientific">Caenorhabditis remanei</name>
    <name type="common">Caenorhabditis vulgaris</name>
    <dbReference type="NCBI Taxonomy" id="31234"/>
    <lineage>
        <taxon>Eukaryota</taxon>
        <taxon>Metazoa</taxon>
        <taxon>Ecdysozoa</taxon>
        <taxon>Nematoda</taxon>
        <taxon>Chromadorea</taxon>
        <taxon>Rhabditida</taxon>
        <taxon>Rhabditina</taxon>
        <taxon>Rhabditomorpha</taxon>
        <taxon>Rhabditoidea</taxon>
        <taxon>Rhabditidae</taxon>
        <taxon>Peloderinae</taxon>
        <taxon>Caenorhabditis</taxon>
    </lineage>
</organism>
<accession>A0A6A5GZP5</accession>
<proteinExistence type="predicted"/>
<evidence type="ECO:0000313" key="3">
    <source>
        <dbReference type="EMBL" id="KAF1760990.1"/>
    </source>
</evidence>
<feature type="region of interest" description="Disordered" evidence="1">
    <location>
        <begin position="347"/>
        <end position="367"/>
    </location>
</feature>
<feature type="domain" description="SPK" evidence="2">
    <location>
        <begin position="21"/>
        <end position="129"/>
    </location>
</feature>
<feature type="domain" description="SPK" evidence="2">
    <location>
        <begin position="141"/>
        <end position="251"/>
    </location>
</feature>
<sequence>MTCRPVYTPYVRKGFVQFMEETNELLQFVIESTKNEKTPVKLRELCREFKETSGNPNSALSLVKRLQTLKIHEMNNLTIDTKVRLIFAMSIPIDPDFFTELQYQATVKIDNHQRIVEYETIGGGLKLSGKHFPTCPEIDRKNRIMLMFLARKTETVDYPLSPTIFMDEFEAKFLNPEKRRTAVKRYRELKNKIYWATEYDKVTRMKMMFISGGKVPECFLRELREDALVDVDEENRIILYQSIDGSLNLQGDHSLSIKMMMVADHRKRLHIEKLESNKELVEVKKRETEEEETIVDMPSMKRNERLTKYDVEWWPSMRTTAITKKRIKEEHNYAAFNNQYIDTIPVQESIPSNNNSDLIDEVKNEND</sequence>
<dbReference type="InterPro" id="IPR006570">
    <property type="entry name" value="SPK_dom"/>
</dbReference>
<dbReference type="InterPro" id="IPR053315">
    <property type="entry name" value="Peptidase_C14A"/>
</dbReference>
<dbReference type="GeneID" id="9803633"/>
<reference evidence="3 4" key="1">
    <citation type="submission" date="2019-12" db="EMBL/GenBank/DDBJ databases">
        <title>Chromosome-level assembly of the Caenorhabditis remanei genome.</title>
        <authorList>
            <person name="Teterina A.A."/>
            <person name="Willis J.H."/>
            <person name="Phillips P.C."/>
        </authorList>
    </citation>
    <scope>NUCLEOTIDE SEQUENCE [LARGE SCALE GENOMIC DNA]</scope>
    <source>
        <strain evidence="3 4">PX506</strain>
        <tissue evidence="3">Whole organism</tissue>
    </source>
</reference>
<evidence type="ECO:0000259" key="2">
    <source>
        <dbReference type="SMART" id="SM00583"/>
    </source>
</evidence>
<dbReference type="PANTHER" id="PTHR23362">
    <property type="entry name" value="L-PLASTIN-RELATED"/>
    <property type="match status" value="1"/>
</dbReference>
<dbReference type="RefSeq" id="XP_053586863.1">
    <property type="nucleotide sequence ID" value="XM_053727286.1"/>
</dbReference>
<comment type="caution">
    <text evidence="3">The sequence shown here is derived from an EMBL/GenBank/DDBJ whole genome shotgun (WGS) entry which is preliminary data.</text>
</comment>
<dbReference type="Pfam" id="PF04435">
    <property type="entry name" value="SPK"/>
    <property type="match status" value="2"/>
</dbReference>
<evidence type="ECO:0000256" key="1">
    <source>
        <dbReference type="SAM" id="MobiDB-lite"/>
    </source>
</evidence>
<dbReference type="EMBL" id="WUAV01000003">
    <property type="protein sequence ID" value="KAF1760990.1"/>
    <property type="molecule type" value="Genomic_DNA"/>
</dbReference>
<name>A0A6A5GZP5_CAERE</name>
<protein>
    <recommendedName>
        <fullName evidence="2">SPK domain-containing protein</fullName>
    </recommendedName>
</protein>